<dbReference type="AlphaFoldDB" id="A0A3M7TUV6"/>
<gene>
    <name evidence="2" type="ORF">EBO34_05245</name>
</gene>
<name>A0A3M7TUV6_9BACI</name>
<reference evidence="2 3" key="1">
    <citation type="submission" date="2018-10" db="EMBL/GenBank/DDBJ databases">
        <title>Bacillus Keqinensis sp. nov., a moderately halophilic bacterium isolated from a saline-alkaline lake.</title>
        <authorList>
            <person name="Wang H."/>
        </authorList>
    </citation>
    <scope>NUCLEOTIDE SEQUENCE [LARGE SCALE GENOMIC DNA]</scope>
    <source>
        <strain evidence="2 3">KQ-3</strain>
    </source>
</reference>
<dbReference type="SUPFAM" id="SSF53335">
    <property type="entry name" value="S-adenosyl-L-methionine-dependent methyltransferases"/>
    <property type="match status" value="1"/>
</dbReference>
<keyword evidence="3" id="KW-1185">Reference proteome</keyword>
<keyword evidence="2" id="KW-0489">Methyltransferase</keyword>
<proteinExistence type="predicted"/>
<protein>
    <submittedName>
        <fullName evidence="2">RNA methyltransferase</fullName>
    </submittedName>
</protein>
<dbReference type="OrthoDB" id="9791556at2"/>
<evidence type="ECO:0000313" key="3">
    <source>
        <dbReference type="Proteomes" id="UP000278746"/>
    </source>
</evidence>
<dbReference type="Proteomes" id="UP000278746">
    <property type="component" value="Unassembled WGS sequence"/>
</dbReference>
<dbReference type="InterPro" id="IPR000241">
    <property type="entry name" value="RlmKL-like_Mtase"/>
</dbReference>
<dbReference type="GO" id="GO:0016423">
    <property type="term" value="F:tRNA (guanine) methyltransferase activity"/>
    <property type="evidence" value="ECO:0007669"/>
    <property type="project" value="TreeGrafter"/>
</dbReference>
<dbReference type="Pfam" id="PF01170">
    <property type="entry name" value="UPF0020"/>
    <property type="match status" value="1"/>
</dbReference>
<dbReference type="PANTHER" id="PTHR14911">
    <property type="entry name" value="THUMP DOMAIN-CONTAINING"/>
    <property type="match status" value="1"/>
</dbReference>
<dbReference type="CDD" id="cd02440">
    <property type="entry name" value="AdoMet_MTases"/>
    <property type="match status" value="1"/>
</dbReference>
<comment type="caution">
    <text evidence="2">The sequence shown here is derived from an EMBL/GenBank/DDBJ whole genome shotgun (WGS) entry which is preliminary data.</text>
</comment>
<dbReference type="PANTHER" id="PTHR14911:SF13">
    <property type="entry name" value="TRNA (GUANINE(6)-N2)-METHYLTRANSFERASE THUMP3"/>
    <property type="match status" value="1"/>
</dbReference>
<evidence type="ECO:0000259" key="1">
    <source>
        <dbReference type="Pfam" id="PF01170"/>
    </source>
</evidence>
<sequence>MSQPEYIYTFSFTAEEHPLCQLEMRAFFGCDTTLHNLKSNKEIDPSRSPFMNERIEVMFQEGTIDDLINSVSSIPRSDETFKLTFVQNSDEKKVPFKQAKNIERMVGMEFADNADLVNPDRNYGIIFSDGEWCFGPMVKSESVWTRHEDKPHQYSTALSTRVARSIVNIAVPQIENVTVIDPCCGIGTVLLEAKSMGITIGGSDINPKVMYGSRKNLAHFGYESNVELKDIREISKHYDVAIIDMPYNLCSVLEPEDRFEMLVSARNFASKVVVVTIEPIDDAVIQAGFEIADRCVFKKNGRFKREVLVCK</sequence>
<keyword evidence="2" id="KW-0808">Transferase</keyword>
<dbReference type="RefSeq" id="WP_122896868.1">
    <property type="nucleotide sequence ID" value="NZ_RHIB01000001.1"/>
</dbReference>
<evidence type="ECO:0000313" key="2">
    <source>
        <dbReference type="EMBL" id="RNA69347.1"/>
    </source>
</evidence>
<dbReference type="GO" id="GO:0030488">
    <property type="term" value="P:tRNA methylation"/>
    <property type="evidence" value="ECO:0007669"/>
    <property type="project" value="TreeGrafter"/>
</dbReference>
<dbReference type="EMBL" id="RHIB01000001">
    <property type="protein sequence ID" value="RNA69347.1"/>
    <property type="molecule type" value="Genomic_DNA"/>
</dbReference>
<organism evidence="2 3">
    <name type="scientific">Alteribacter keqinensis</name>
    <dbReference type="NCBI Taxonomy" id="2483800"/>
    <lineage>
        <taxon>Bacteria</taxon>
        <taxon>Bacillati</taxon>
        <taxon>Bacillota</taxon>
        <taxon>Bacilli</taxon>
        <taxon>Bacillales</taxon>
        <taxon>Bacillaceae</taxon>
        <taxon>Alteribacter</taxon>
    </lineage>
</organism>
<feature type="domain" description="Ribosomal RNA large subunit methyltransferase K/L-like methyltransferase" evidence="1">
    <location>
        <begin position="151"/>
        <end position="247"/>
    </location>
</feature>
<dbReference type="InterPro" id="IPR029063">
    <property type="entry name" value="SAM-dependent_MTases_sf"/>
</dbReference>
<dbReference type="Gene3D" id="3.40.50.150">
    <property type="entry name" value="Vaccinia Virus protein VP39"/>
    <property type="match status" value="1"/>
</dbReference>
<accession>A0A3M7TUV6</accession>